<dbReference type="CDD" id="cd07804">
    <property type="entry name" value="ASKHA_NBD_FGGY_RrXK-like"/>
    <property type="match status" value="1"/>
</dbReference>
<keyword evidence="9" id="KW-1185">Reference proteome</keyword>
<evidence type="ECO:0000256" key="5">
    <source>
        <dbReference type="RuleBase" id="RU003733"/>
    </source>
</evidence>
<comment type="caution">
    <text evidence="8">The sequence shown here is derived from an EMBL/GenBank/DDBJ whole genome shotgun (WGS) entry which is preliminary data.</text>
</comment>
<evidence type="ECO:0000256" key="3">
    <source>
        <dbReference type="ARBA" id="ARBA00022679"/>
    </source>
</evidence>
<protein>
    <submittedName>
        <fullName evidence="8">FGGY-family carbohydrate kinase</fullName>
        <ecNumber evidence="8">2.7.1.-</ecNumber>
    </submittedName>
</protein>
<dbReference type="PANTHER" id="PTHR43095:SF5">
    <property type="entry name" value="XYLULOSE KINASE"/>
    <property type="match status" value="1"/>
</dbReference>
<keyword evidence="2" id="KW-0859">Xylose metabolism</keyword>
<dbReference type="Pfam" id="PF02782">
    <property type="entry name" value="FGGY_C"/>
    <property type="match status" value="1"/>
</dbReference>
<reference evidence="9" key="1">
    <citation type="submission" date="2023-07" db="EMBL/GenBank/DDBJ databases">
        <title>30 novel species of actinomycetes from the DSMZ collection.</title>
        <authorList>
            <person name="Nouioui I."/>
        </authorList>
    </citation>
    <scope>NUCLEOTIDE SEQUENCE [LARGE SCALE GENOMIC DNA]</scope>
    <source>
        <strain evidence="9">DSM 45834</strain>
    </source>
</reference>
<dbReference type="PROSITE" id="PS00445">
    <property type="entry name" value="FGGY_KINASES_2"/>
    <property type="match status" value="1"/>
</dbReference>
<dbReference type="Pfam" id="PF00370">
    <property type="entry name" value="FGGY_N"/>
    <property type="match status" value="1"/>
</dbReference>
<dbReference type="InterPro" id="IPR018483">
    <property type="entry name" value="Carb_kinase_FGGY_CS"/>
</dbReference>
<keyword evidence="3 5" id="KW-0808">Transferase</keyword>
<keyword evidence="2" id="KW-0119">Carbohydrate metabolism</keyword>
<dbReference type="PIRSF" id="PIRSF000538">
    <property type="entry name" value="GlpK"/>
    <property type="match status" value="1"/>
</dbReference>
<accession>A0ABU2N5D4</accession>
<gene>
    <name evidence="8" type="ORF">RM445_01915</name>
</gene>
<evidence type="ECO:0000256" key="1">
    <source>
        <dbReference type="ARBA" id="ARBA00009156"/>
    </source>
</evidence>
<dbReference type="EC" id="2.7.1.-" evidence="8"/>
<evidence type="ECO:0000313" key="9">
    <source>
        <dbReference type="Proteomes" id="UP001183202"/>
    </source>
</evidence>
<keyword evidence="4 5" id="KW-0418">Kinase</keyword>
<organism evidence="8 9">
    <name type="scientific">Pseudonocardia charpentierae</name>
    <dbReference type="NCBI Taxonomy" id="3075545"/>
    <lineage>
        <taxon>Bacteria</taxon>
        <taxon>Bacillati</taxon>
        <taxon>Actinomycetota</taxon>
        <taxon>Actinomycetes</taxon>
        <taxon>Pseudonocardiales</taxon>
        <taxon>Pseudonocardiaceae</taxon>
        <taxon>Pseudonocardia</taxon>
    </lineage>
</organism>
<comment type="similarity">
    <text evidence="1 5">Belongs to the FGGY kinase family.</text>
</comment>
<dbReference type="Proteomes" id="UP001183202">
    <property type="component" value="Unassembled WGS sequence"/>
</dbReference>
<dbReference type="InterPro" id="IPR050406">
    <property type="entry name" value="FGGY_Carb_Kinase"/>
</dbReference>
<dbReference type="RefSeq" id="WP_311554174.1">
    <property type="nucleotide sequence ID" value="NZ_JAVREJ010000001.1"/>
</dbReference>
<dbReference type="Gene3D" id="3.30.420.40">
    <property type="match status" value="2"/>
</dbReference>
<evidence type="ECO:0000259" key="6">
    <source>
        <dbReference type="Pfam" id="PF00370"/>
    </source>
</evidence>
<evidence type="ECO:0000313" key="8">
    <source>
        <dbReference type="EMBL" id="MDT0348278.1"/>
    </source>
</evidence>
<proteinExistence type="inferred from homology"/>
<dbReference type="SUPFAM" id="SSF53067">
    <property type="entry name" value="Actin-like ATPase domain"/>
    <property type="match status" value="2"/>
</dbReference>
<dbReference type="EMBL" id="JAVREJ010000001">
    <property type="protein sequence ID" value="MDT0348278.1"/>
    <property type="molecule type" value="Genomic_DNA"/>
</dbReference>
<dbReference type="InterPro" id="IPR000577">
    <property type="entry name" value="Carb_kinase_FGGY"/>
</dbReference>
<feature type="domain" description="Carbohydrate kinase FGGY N-terminal" evidence="6">
    <location>
        <begin position="7"/>
        <end position="247"/>
    </location>
</feature>
<dbReference type="InterPro" id="IPR018485">
    <property type="entry name" value="FGGY_C"/>
</dbReference>
<evidence type="ECO:0000259" key="7">
    <source>
        <dbReference type="Pfam" id="PF02782"/>
    </source>
</evidence>
<feature type="domain" description="Carbohydrate kinase FGGY C-terminal" evidence="7">
    <location>
        <begin position="263"/>
        <end position="439"/>
    </location>
</feature>
<evidence type="ECO:0000256" key="2">
    <source>
        <dbReference type="ARBA" id="ARBA00022629"/>
    </source>
</evidence>
<sequence>MADNGLLIGIDFGTGSSKGVLVRPNGEMVAQEAREHRTSNPRPGFFEHDAEDVWWHDFTSIVEALLAKADGPIVGVCTSGIGPCQLPADADGQPLRPAILYGVDTRAYKEVAELTEKYGDDEVVRRCGNSLTAQSQGAKWLWLVRNQPWIYEKTRYFFMSHTFTVFRLTGEYVLDHLSASMCEPMYSPAARDWIPEWCEDVAPGLPLPRLMYSNQVAGHITPEGARRTGLPEGIPVAVGTIDAFSEALSVGVKDPGQIMLMYGSTIVADLITERAVPHPALWSLTGTYENTFSLAGGLSASGALTTWLRDIVGGVEYAVLTEEAEEVAPGSNGLLALPYFAGERTPISDPHARGVIAGLTLSTTRGELYRALLEATAFGTRHLLQSMAEAGAAGKRCVAVGGGTKGGVWTQIMSDVCGIEQDLPKYAIGAAYGDALLAAQVAGLADESTNWAQIAHTVRPNPDNKQIYDDLFGHYLDLYPATKDLQHHLSGLHPG</sequence>
<dbReference type="InterPro" id="IPR018484">
    <property type="entry name" value="FGGY_N"/>
</dbReference>
<dbReference type="GO" id="GO:0016301">
    <property type="term" value="F:kinase activity"/>
    <property type="evidence" value="ECO:0007669"/>
    <property type="project" value="UniProtKB-KW"/>
</dbReference>
<dbReference type="InterPro" id="IPR043129">
    <property type="entry name" value="ATPase_NBD"/>
</dbReference>
<dbReference type="PANTHER" id="PTHR43095">
    <property type="entry name" value="SUGAR KINASE"/>
    <property type="match status" value="1"/>
</dbReference>
<name>A0ABU2N5D4_9PSEU</name>
<evidence type="ECO:0000256" key="4">
    <source>
        <dbReference type="ARBA" id="ARBA00022777"/>
    </source>
</evidence>